<keyword evidence="2" id="KW-1185">Reference proteome</keyword>
<gene>
    <name evidence="1" type="ORF">TresaDRAFT_2011</name>
</gene>
<accession>H7EL90</accession>
<evidence type="ECO:0000313" key="2">
    <source>
        <dbReference type="Proteomes" id="UP000003571"/>
    </source>
</evidence>
<reference evidence="1 2" key="1">
    <citation type="submission" date="2011-09" db="EMBL/GenBank/DDBJ databases">
        <title>The draft genome of Treponema saccharophilum DSM 2985.</title>
        <authorList>
            <consortium name="US DOE Joint Genome Institute (JGI-PGF)"/>
            <person name="Lucas S."/>
            <person name="Copeland A."/>
            <person name="Lapidus A."/>
            <person name="Glavina del Rio T."/>
            <person name="Dalin E."/>
            <person name="Tice H."/>
            <person name="Bruce D."/>
            <person name="Goodwin L."/>
            <person name="Pitluck S."/>
            <person name="Peters L."/>
            <person name="Kyrpides N."/>
            <person name="Mavromatis K."/>
            <person name="Ivanova N."/>
            <person name="Markowitz V."/>
            <person name="Cheng J.-F."/>
            <person name="Hugenholtz P."/>
            <person name="Woyke T."/>
            <person name="Wu D."/>
            <person name="Gronow S."/>
            <person name="Wellnitz S."/>
            <person name="Brambilla E."/>
            <person name="Klenk H.-P."/>
            <person name="Eisen J.A."/>
        </authorList>
    </citation>
    <scope>NUCLEOTIDE SEQUENCE [LARGE SCALE GENOMIC DNA]</scope>
    <source>
        <strain evidence="1 2">DSM 2985</strain>
    </source>
</reference>
<sequence length="68" mass="7538">MAKGLQCPNCKKFTVYKEGHGMLCSNCDWVALEPDWDSEKIGKGKKCPKCKTWTIYNGTCTSCGLTEA</sequence>
<dbReference type="STRING" id="907348.TresaDRAFT_2011"/>
<proteinExistence type="predicted"/>
<name>H7EL90_9SPIR</name>
<protein>
    <submittedName>
        <fullName evidence="1">Uncharacterized protein</fullName>
    </submittedName>
</protein>
<dbReference type="EMBL" id="AGRW01000048">
    <property type="protein sequence ID" value="EIC01622.1"/>
    <property type="molecule type" value="Genomic_DNA"/>
</dbReference>
<evidence type="ECO:0000313" key="1">
    <source>
        <dbReference type="EMBL" id="EIC01622.1"/>
    </source>
</evidence>
<organism evidence="1 2">
    <name type="scientific">Treponema saccharophilum DSM 2985</name>
    <dbReference type="NCBI Taxonomy" id="907348"/>
    <lineage>
        <taxon>Bacteria</taxon>
        <taxon>Pseudomonadati</taxon>
        <taxon>Spirochaetota</taxon>
        <taxon>Spirochaetia</taxon>
        <taxon>Spirochaetales</taxon>
        <taxon>Treponemataceae</taxon>
        <taxon>Treponema</taxon>
    </lineage>
</organism>
<dbReference type="RefSeq" id="WP_002704625.1">
    <property type="nucleotide sequence ID" value="NZ_AGRW01000048.1"/>
</dbReference>
<dbReference type="AlphaFoldDB" id="H7EL90"/>
<dbReference type="Proteomes" id="UP000003571">
    <property type="component" value="Unassembled WGS sequence"/>
</dbReference>
<comment type="caution">
    <text evidence="1">The sequence shown here is derived from an EMBL/GenBank/DDBJ whole genome shotgun (WGS) entry which is preliminary data.</text>
</comment>